<dbReference type="OrthoDB" id="3176171at2759"/>
<dbReference type="EMBL" id="KV454208">
    <property type="protein sequence ID" value="ODQ62052.1"/>
    <property type="molecule type" value="Genomic_DNA"/>
</dbReference>
<evidence type="ECO:0000313" key="3">
    <source>
        <dbReference type="EMBL" id="ODQ62052.1"/>
    </source>
</evidence>
<dbReference type="AlphaFoldDB" id="A0A1E3PAT5"/>
<name>A0A1E3PAT5_WICAA</name>
<dbReference type="RefSeq" id="XP_019041259.1">
    <property type="nucleotide sequence ID" value="XM_019180605.1"/>
</dbReference>
<dbReference type="InterPro" id="IPR036961">
    <property type="entry name" value="Kinesin_motor_dom_sf"/>
</dbReference>
<evidence type="ECO:0000313" key="4">
    <source>
        <dbReference type="Proteomes" id="UP000094112"/>
    </source>
</evidence>
<keyword evidence="4" id="KW-1185">Reference proteome</keyword>
<gene>
    <name evidence="3" type="ORF">WICANDRAFT_14397</name>
</gene>
<dbReference type="SUPFAM" id="SSF52540">
    <property type="entry name" value="P-loop containing nucleoside triphosphate hydrolases"/>
    <property type="match status" value="1"/>
</dbReference>
<dbReference type="STRING" id="683960.A0A1E3PAT5"/>
<dbReference type="Proteomes" id="UP000094112">
    <property type="component" value="Unassembled WGS sequence"/>
</dbReference>
<dbReference type="PRINTS" id="PR00380">
    <property type="entry name" value="KINESINHEAVY"/>
</dbReference>
<proteinExistence type="inferred from homology"/>
<evidence type="ECO:0000259" key="2">
    <source>
        <dbReference type="PROSITE" id="PS50067"/>
    </source>
</evidence>
<feature type="non-terminal residue" evidence="3">
    <location>
        <position position="388"/>
    </location>
</feature>
<dbReference type="PANTHER" id="PTHR47117">
    <property type="entry name" value="STAR-RELATED LIPID TRANSFER PROTEIN 9"/>
    <property type="match status" value="1"/>
</dbReference>
<feature type="domain" description="Kinesin motor" evidence="2">
    <location>
        <begin position="9"/>
        <end position="351"/>
    </location>
</feature>
<reference evidence="3 4" key="1">
    <citation type="journal article" date="2016" name="Proc. Natl. Acad. Sci. U.S.A.">
        <title>Comparative genomics of biotechnologically important yeasts.</title>
        <authorList>
            <person name="Riley R."/>
            <person name="Haridas S."/>
            <person name="Wolfe K.H."/>
            <person name="Lopes M.R."/>
            <person name="Hittinger C.T."/>
            <person name="Goeker M."/>
            <person name="Salamov A.A."/>
            <person name="Wisecaver J.H."/>
            <person name="Long T.M."/>
            <person name="Calvey C.H."/>
            <person name="Aerts A.L."/>
            <person name="Barry K.W."/>
            <person name="Choi C."/>
            <person name="Clum A."/>
            <person name="Coughlan A.Y."/>
            <person name="Deshpande S."/>
            <person name="Douglass A.P."/>
            <person name="Hanson S.J."/>
            <person name="Klenk H.-P."/>
            <person name="LaButti K.M."/>
            <person name="Lapidus A."/>
            <person name="Lindquist E.A."/>
            <person name="Lipzen A.M."/>
            <person name="Meier-Kolthoff J.P."/>
            <person name="Ohm R.A."/>
            <person name="Otillar R.P."/>
            <person name="Pangilinan J.L."/>
            <person name="Peng Y."/>
            <person name="Rokas A."/>
            <person name="Rosa C.A."/>
            <person name="Scheuner C."/>
            <person name="Sibirny A.A."/>
            <person name="Slot J.C."/>
            <person name="Stielow J.B."/>
            <person name="Sun H."/>
            <person name="Kurtzman C.P."/>
            <person name="Blackwell M."/>
            <person name="Grigoriev I.V."/>
            <person name="Jeffries T.W."/>
        </authorList>
    </citation>
    <scope>NUCLEOTIDE SEQUENCE [LARGE SCALE GENOMIC DNA]</scope>
    <source>
        <strain evidence="4">ATCC 58044 / CBS 1984 / NCYC 433 / NRRL Y-366-8</strain>
    </source>
</reference>
<organism evidence="3 4">
    <name type="scientific">Wickerhamomyces anomalus (strain ATCC 58044 / CBS 1984 / NCYC 433 / NRRL Y-366-8)</name>
    <name type="common">Yeast</name>
    <name type="synonym">Hansenula anomala</name>
    <dbReference type="NCBI Taxonomy" id="683960"/>
    <lineage>
        <taxon>Eukaryota</taxon>
        <taxon>Fungi</taxon>
        <taxon>Dikarya</taxon>
        <taxon>Ascomycota</taxon>
        <taxon>Saccharomycotina</taxon>
        <taxon>Saccharomycetes</taxon>
        <taxon>Phaffomycetales</taxon>
        <taxon>Wickerhamomycetaceae</taxon>
        <taxon>Wickerhamomyces</taxon>
    </lineage>
</organism>
<dbReference type="GO" id="GO:0007018">
    <property type="term" value="P:microtubule-based movement"/>
    <property type="evidence" value="ECO:0007669"/>
    <property type="project" value="InterPro"/>
</dbReference>
<dbReference type="GO" id="GO:0003777">
    <property type="term" value="F:microtubule motor activity"/>
    <property type="evidence" value="ECO:0007669"/>
    <property type="project" value="InterPro"/>
</dbReference>
<evidence type="ECO:0000256" key="1">
    <source>
        <dbReference type="PROSITE-ProRule" id="PRU00283"/>
    </source>
</evidence>
<keyword evidence="1" id="KW-0505">Motor protein</keyword>
<keyword evidence="1" id="KW-0547">Nucleotide-binding</keyword>
<dbReference type="Pfam" id="PF00225">
    <property type="entry name" value="Kinesin"/>
    <property type="match status" value="1"/>
</dbReference>
<dbReference type="GeneID" id="30197851"/>
<keyword evidence="1" id="KW-0067">ATP-binding</keyword>
<dbReference type="PROSITE" id="PS50067">
    <property type="entry name" value="KINESIN_MOTOR_2"/>
    <property type="match status" value="1"/>
</dbReference>
<dbReference type="GO" id="GO:0005524">
    <property type="term" value="F:ATP binding"/>
    <property type="evidence" value="ECO:0007669"/>
    <property type="project" value="UniProtKB-UniRule"/>
</dbReference>
<accession>A0A1E3PAT5</accession>
<dbReference type="GO" id="GO:0008017">
    <property type="term" value="F:microtubule binding"/>
    <property type="evidence" value="ECO:0007669"/>
    <property type="project" value="InterPro"/>
</dbReference>
<dbReference type="SMART" id="SM00129">
    <property type="entry name" value="KISc"/>
    <property type="match status" value="1"/>
</dbReference>
<dbReference type="Gene3D" id="3.40.850.10">
    <property type="entry name" value="Kinesin motor domain"/>
    <property type="match status" value="1"/>
</dbReference>
<feature type="non-terminal residue" evidence="3">
    <location>
        <position position="1"/>
    </location>
</feature>
<protein>
    <recommendedName>
        <fullName evidence="2">Kinesin motor domain-containing protein</fullName>
    </recommendedName>
</protein>
<dbReference type="InterPro" id="IPR001752">
    <property type="entry name" value="Kinesin_motor_dom"/>
</dbReference>
<sequence>NPSNGDKSNVKVLVRVRPRIAREVELNSSVLVKMKGDITQLHNPNPVEFSSPAKVRKTTDEFNDKTFTFDHSLWSVSKEDPHFKSQEDTYGLIGKEILEHTLSGYNTCIFAYGQTGSGKSYTMMGSEQDPGIIPKTCEDLFQEIAKFDIRQRAQVKVSYFEIYNEQVRDLLVASDKPLRVREDPKTGPYVDQLSEFPIESFEDFKKFMKAGNENRTVASTKMNDQSSRSHAVFTIYVRTTEFNNNEDLVKERVSCLRLVDLAGSERANSTGTSGIRFKEGSNINKSLTTLGRVISALSDGQKPPYRDSTLTWILKESLGGNSKTAMIACISPCDYDETLSTLRYATIAKKVKLNATINVDEITNSEHAEELARMKLEIENLTNSLNEA</sequence>
<dbReference type="InterPro" id="IPR027417">
    <property type="entry name" value="P-loop_NTPase"/>
</dbReference>
<comment type="similarity">
    <text evidence="1">Belongs to the TRAFAC class myosin-kinesin ATPase superfamily. Kinesin family.</text>
</comment>
<feature type="binding site" evidence="1">
    <location>
        <begin position="113"/>
        <end position="120"/>
    </location>
    <ligand>
        <name>ATP</name>
        <dbReference type="ChEBI" id="CHEBI:30616"/>
    </ligand>
</feature>